<reference evidence="5 6" key="1">
    <citation type="submission" date="2021-03" db="EMBL/GenBank/DDBJ databases">
        <title>Genomic Encyclopedia of Type Strains, Phase IV (KMG-IV): sequencing the most valuable type-strain genomes for metagenomic binning, comparative biology and taxonomic classification.</title>
        <authorList>
            <person name="Goeker M."/>
        </authorList>
    </citation>
    <scope>NUCLEOTIDE SEQUENCE [LARGE SCALE GENOMIC DNA]</scope>
    <source>
        <strain evidence="5 6">DSM 21600</strain>
    </source>
</reference>
<dbReference type="Proteomes" id="UP000759443">
    <property type="component" value="Unassembled WGS sequence"/>
</dbReference>
<organism evidence="5 6">
    <name type="scientific">Rhizobium halophytocola</name>
    <dbReference type="NCBI Taxonomy" id="735519"/>
    <lineage>
        <taxon>Bacteria</taxon>
        <taxon>Pseudomonadati</taxon>
        <taxon>Pseudomonadota</taxon>
        <taxon>Alphaproteobacteria</taxon>
        <taxon>Hyphomicrobiales</taxon>
        <taxon>Rhizobiaceae</taxon>
        <taxon>Rhizobium/Agrobacterium group</taxon>
        <taxon>Rhizobium</taxon>
    </lineage>
</organism>
<dbReference type="InterPro" id="IPR013785">
    <property type="entry name" value="Aldolase_TIM"/>
</dbReference>
<protein>
    <submittedName>
        <fullName evidence="5">Hydroxymethylglutaryl-CoA lyase</fullName>
        <ecNumber evidence="5">4.1.3.4</ecNumber>
    </submittedName>
</protein>
<dbReference type="PANTHER" id="PTHR42738">
    <property type="entry name" value="HYDROXYMETHYLGLUTARYL-COA LYASE"/>
    <property type="match status" value="1"/>
</dbReference>
<dbReference type="Gene3D" id="3.20.20.70">
    <property type="entry name" value="Aldolase class I"/>
    <property type="match status" value="1"/>
</dbReference>
<name>A0ABS4DUI6_9HYPH</name>
<dbReference type="NCBIfam" id="NF004283">
    <property type="entry name" value="PRK05692.1"/>
    <property type="match status" value="1"/>
</dbReference>
<dbReference type="Pfam" id="PF00682">
    <property type="entry name" value="HMGL-like"/>
    <property type="match status" value="1"/>
</dbReference>
<dbReference type="InterPro" id="IPR043594">
    <property type="entry name" value="HMGL"/>
</dbReference>
<dbReference type="PANTHER" id="PTHR42738:SF7">
    <property type="entry name" value="HYDROXYMETHYLGLUTARYL-COA LYASE"/>
    <property type="match status" value="1"/>
</dbReference>
<evidence type="ECO:0000259" key="4">
    <source>
        <dbReference type="PROSITE" id="PS50991"/>
    </source>
</evidence>
<evidence type="ECO:0000313" key="5">
    <source>
        <dbReference type="EMBL" id="MBP1849340.1"/>
    </source>
</evidence>
<keyword evidence="3 5" id="KW-0456">Lyase</keyword>
<keyword evidence="6" id="KW-1185">Reference proteome</keyword>
<sequence>MAVDKVTIVEVGPRDGLQNEAGFVDTSQKVALINLLSDCGFRRIEATSFVSPRWVPQMADATEVMARIERQPETVYSVLTPNLRGFEAAVAARADEVAIFASASETFSRRNINCTIAESLARFRPLADAARRAAIPLRGYVSCVVECPYEGPVLPSAVARVTAELLALGCHEVSLGDTLGQGSPETIGPMLDSVLAVAPVERLAGHFHDTNGRATESIELSLNRGIRVFDSAIGGLGGCPYAPGAKGNVDTMKVQALMERLGFETGLRTEGLEAANAFALAMRPNERVSTQSAR</sequence>
<feature type="domain" description="Pyruvate carboxyltransferase" evidence="4">
    <location>
        <begin position="6"/>
        <end position="273"/>
    </location>
</feature>
<dbReference type="GO" id="GO:0004419">
    <property type="term" value="F:hydroxymethylglutaryl-CoA lyase activity"/>
    <property type="evidence" value="ECO:0007669"/>
    <property type="project" value="UniProtKB-EC"/>
</dbReference>
<dbReference type="EMBL" id="JAGGJU010000002">
    <property type="protein sequence ID" value="MBP1849340.1"/>
    <property type="molecule type" value="Genomic_DNA"/>
</dbReference>
<dbReference type="EC" id="4.1.3.4" evidence="5"/>
<comment type="caution">
    <text evidence="5">The sequence shown here is derived from an EMBL/GenBank/DDBJ whole genome shotgun (WGS) entry which is preliminary data.</text>
</comment>
<proteinExistence type="inferred from homology"/>
<evidence type="ECO:0000313" key="6">
    <source>
        <dbReference type="Proteomes" id="UP000759443"/>
    </source>
</evidence>
<evidence type="ECO:0000256" key="2">
    <source>
        <dbReference type="ARBA" id="ARBA00022723"/>
    </source>
</evidence>
<dbReference type="InterPro" id="IPR000891">
    <property type="entry name" value="PYR_CT"/>
</dbReference>
<keyword evidence="2" id="KW-0479">Metal-binding</keyword>
<evidence type="ECO:0000256" key="3">
    <source>
        <dbReference type="ARBA" id="ARBA00023239"/>
    </source>
</evidence>
<evidence type="ECO:0000256" key="1">
    <source>
        <dbReference type="ARBA" id="ARBA00009405"/>
    </source>
</evidence>
<comment type="similarity">
    <text evidence="1">Belongs to the HMG-CoA lyase family.</text>
</comment>
<dbReference type="CDD" id="cd07938">
    <property type="entry name" value="DRE_TIM_HMGL"/>
    <property type="match status" value="1"/>
</dbReference>
<dbReference type="PROSITE" id="PS50991">
    <property type="entry name" value="PYR_CT"/>
    <property type="match status" value="1"/>
</dbReference>
<accession>A0ABS4DUI6</accession>
<dbReference type="SUPFAM" id="SSF51569">
    <property type="entry name" value="Aldolase"/>
    <property type="match status" value="1"/>
</dbReference>
<gene>
    <name evidence="5" type="ORF">J2Z17_000761</name>
</gene>